<name>A0A0C5GIV2_9ACTN</name>
<evidence type="ECO:0000313" key="2">
    <source>
        <dbReference type="EMBL" id="AJP04376.1"/>
    </source>
</evidence>
<proteinExistence type="predicted"/>
<keyword evidence="3" id="KW-1185">Reference proteome</keyword>
<protein>
    <submittedName>
        <fullName evidence="2">Uncharacterized protein</fullName>
    </submittedName>
</protein>
<evidence type="ECO:0000313" key="3">
    <source>
        <dbReference type="Proteomes" id="UP000032234"/>
    </source>
</evidence>
<dbReference type="RefSeq" id="WP_044385043.1">
    <property type="nucleotide sequence ID" value="NZ_CP010849.1"/>
</dbReference>
<accession>A0A0C5GIV2</accession>
<feature type="region of interest" description="Disordered" evidence="1">
    <location>
        <begin position="1"/>
        <end position="32"/>
    </location>
</feature>
<dbReference type="HOGENOM" id="CLU_2083472_0_0_11"/>
<gene>
    <name evidence="2" type="ORF">TU94_25850</name>
</gene>
<dbReference type="PATRIC" id="fig|477245.3.peg.5469"/>
<dbReference type="AlphaFoldDB" id="A0A0C5GIV2"/>
<organism evidence="2 3">
    <name type="scientific">Streptomyces cyaneogriseus subsp. noncyanogenus</name>
    <dbReference type="NCBI Taxonomy" id="477245"/>
    <lineage>
        <taxon>Bacteria</taxon>
        <taxon>Bacillati</taxon>
        <taxon>Actinomycetota</taxon>
        <taxon>Actinomycetes</taxon>
        <taxon>Kitasatosporales</taxon>
        <taxon>Streptomycetaceae</taxon>
        <taxon>Streptomyces</taxon>
    </lineage>
</organism>
<reference evidence="2 3" key="1">
    <citation type="submission" date="2015-02" db="EMBL/GenBank/DDBJ databases">
        <title>Genome sequence of thermotolerant Streptomyces cyaneogriseus subsp. Noncyanogenus NMWT1, the producer of nematocidal antibiotics nemadectin.</title>
        <authorList>
            <person name="Wang H."/>
            <person name="Li C."/>
            <person name="Xiang W."/>
            <person name="Wang X."/>
        </authorList>
    </citation>
    <scope>NUCLEOTIDE SEQUENCE [LARGE SCALE GENOMIC DNA]</scope>
    <source>
        <strain evidence="2 3">NMWT 1</strain>
    </source>
</reference>
<sequence length="117" mass="11901">MATDGRAEGIAEGDDGMTLGAQSQVGVDANDDADVGVVQQLSEDDEMDALLQEQAGSRMPDLVEADASEAGAVTTGGVIAHTSRVVNHVKALLLGEVHGECGARPLAAMTAKSAPWT</sequence>
<evidence type="ECO:0000256" key="1">
    <source>
        <dbReference type="SAM" id="MobiDB-lite"/>
    </source>
</evidence>
<dbReference type="Proteomes" id="UP000032234">
    <property type="component" value="Chromosome"/>
</dbReference>
<dbReference type="EMBL" id="CP010849">
    <property type="protein sequence ID" value="AJP04376.1"/>
    <property type="molecule type" value="Genomic_DNA"/>
</dbReference>
<dbReference type="KEGG" id="scw:TU94_25850"/>